<dbReference type="RefSeq" id="XP_027368266.1">
    <property type="nucleotide sequence ID" value="XM_027512465.1"/>
</dbReference>
<protein>
    <submittedName>
        <fullName evidence="3">Uncharacterized protein LOC113874232</fullName>
    </submittedName>
</protein>
<evidence type="ECO:0000313" key="2">
    <source>
        <dbReference type="Proteomes" id="UP000694853"/>
    </source>
</evidence>
<keyword evidence="2" id="KW-1185">Reference proteome</keyword>
<dbReference type="AlphaFoldDB" id="A0A8B8MHS0"/>
<sequence length="153" mass="17652">MAPFEALYGRKYRTPSCWNETGEVSPVTGVGALKSRKLSTKFIGSFDVLSRISAATYQIALPPNLLNVHPVFHVLQLRKYLLDHSHVIDLDLIQVREDLSHDVYPVKIVDHRVKQLKGKEILLVKVTWNANDEGDVMWETKNRMKELYMKLFM</sequence>
<reference evidence="2" key="1">
    <citation type="journal article" date="2019" name="Toxins">
        <title>Detection of Abrin-Like and Prepropulchellin-Like Toxin Genes and Transcripts Using Whole Genome Sequencing and Full-Length Transcript Sequencing of Abrus precatorius.</title>
        <authorList>
            <person name="Hovde B.T."/>
            <person name="Daligault H.E."/>
            <person name="Hanschen E.R."/>
            <person name="Kunde Y.A."/>
            <person name="Johnson M.B."/>
            <person name="Starkenburg S.R."/>
            <person name="Johnson S.L."/>
        </authorList>
    </citation>
    <scope>NUCLEOTIDE SEQUENCE [LARGE SCALE GENOMIC DNA]</scope>
</reference>
<dbReference type="KEGG" id="aprc:113874232"/>
<dbReference type="OrthoDB" id="1939135at2759"/>
<dbReference type="GeneID" id="113874232"/>
<feature type="domain" description="Tf2-1-like SH3-like" evidence="1">
    <location>
        <begin position="32"/>
        <end position="80"/>
    </location>
</feature>
<dbReference type="PANTHER" id="PTHR46148:SF60">
    <property type="entry name" value="CHROMO DOMAIN-CONTAINING PROTEIN"/>
    <property type="match status" value="1"/>
</dbReference>
<name>A0A8B8MHS0_ABRPR</name>
<dbReference type="Proteomes" id="UP000694853">
    <property type="component" value="Unplaced"/>
</dbReference>
<proteinExistence type="predicted"/>
<evidence type="ECO:0000313" key="3">
    <source>
        <dbReference type="RefSeq" id="XP_027368266.1"/>
    </source>
</evidence>
<dbReference type="InterPro" id="IPR056924">
    <property type="entry name" value="SH3_Tf2-1"/>
</dbReference>
<dbReference type="PANTHER" id="PTHR46148">
    <property type="entry name" value="CHROMO DOMAIN-CONTAINING PROTEIN"/>
    <property type="match status" value="1"/>
</dbReference>
<dbReference type="Pfam" id="PF24626">
    <property type="entry name" value="SH3_Tf2-1"/>
    <property type="match status" value="1"/>
</dbReference>
<organism evidence="2 3">
    <name type="scientific">Abrus precatorius</name>
    <name type="common">Indian licorice</name>
    <name type="synonym">Glycine abrus</name>
    <dbReference type="NCBI Taxonomy" id="3816"/>
    <lineage>
        <taxon>Eukaryota</taxon>
        <taxon>Viridiplantae</taxon>
        <taxon>Streptophyta</taxon>
        <taxon>Embryophyta</taxon>
        <taxon>Tracheophyta</taxon>
        <taxon>Spermatophyta</taxon>
        <taxon>Magnoliopsida</taxon>
        <taxon>eudicotyledons</taxon>
        <taxon>Gunneridae</taxon>
        <taxon>Pentapetalae</taxon>
        <taxon>rosids</taxon>
        <taxon>fabids</taxon>
        <taxon>Fabales</taxon>
        <taxon>Fabaceae</taxon>
        <taxon>Papilionoideae</taxon>
        <taxon>50 kb inversion clade</taxon>
        <taxon>NPAAA clade</taxon>
        <taxon>indigoferoid/millettioid clade</taxon>
        <taxon>Abreae</taxon>
        <taxon>Abrus</taxon>
    </lineage>
</organism>
<accession>A0A8B8MHS0</accession>
<gene>
    <name evidence="3" type="primary">LOC113874232</name>
</gene>
<reference evidence="3" key="2">
    <citation type="submission" date="2025-08" db="UniProtKB">
        <authorList>
            <consortium name="RefSeq"/>
        </authorList>
    </citation>
    <scope>IDENTIFICATION</scope>
    <source>
        <tissue evidence="3">Young leaves</tissue>
    </source>
</reference>
<evidence type="ECO:0000259" key="1">
    <source>
        <dbReference type="Pfam" id="PF24626"/>
    </source>
</evidence>